<dbReference type="Proteomes" id="UP000002530">
    <property type="component" value="Unassembled WGS sequence"/>
</dbReference>
<dbReference type="KEGG" id="afm:AFUA_3G04100"/>
<gene>
    <name evidence="2" type="ORF">AFUA_3G04100</name>
</gene>
<dbReference type="EMBL" id="AAHF01000010">
    <property type="protein sequence ID" value="EAL86690.1"/>
    <property type="molecule type" value="Genomic_DNA"/>
</dbReference>
<feature type="region of interest" description="Disordered" evidence="1">
    <location>
        <begin position="1"/>
        <end position="43"/>
    </location>
</feature>
<feature type="compositionally biased region" description="Low complexity" evidence="1">
    <location>
        <begin position="1"/>
        <end position="33"/>
    </location>
</feature>
<proteinExistence type="predicted"/>
<comment type="caution">
    <text evidence="2">The sequence shown here is derived from an EMBL/GenBank/DDBJ whole genome shotgun (WGS) entry which is preliminary data.</text>
</comment>
<name>Q4WEY7_ASPFU</name>
<dbReference type="GeneID" id="3506098"/>
<evidence type="ECO:0000313" key="2">
    <source>
        <dbReference type="EMBL" id="EAL86690.1"/>
    </source>
</evidence>
<dbReference type="VEuPathDB" id="FungiDB:Afu3g04100"/>
<accession>Q4WEY7</accession>
<dbReference type="InParanoid" id="Q4WEY7"/>
<reference evidence="2 3" key="1">
    <citation type="journal article" date="2005" name="Nature">
        <title>Genomic sequence of the pathogenic and allergenic filamentous fungus Aspergillus fumigatus.</title>
        <authorList>
            <person name="Nierman W.C."/>
            <person name="Pain A."/>
            <person name="Anderson M.J."/>
            <person name="Wortman J.R."/>
            <person name="Kim H.S."/>
            <person name="Arroyo J."/>
            <person name="Berriman M."/>
            <person name="Abe K."/>
            <person name="Archer D.B."/>
            <person name="Bermejo C."/>
            <person name="Bennett J."/>
            <person name="Bowyer P."/>
            <person name="Chen D."/>
            <person name="Collins M."/>
            <person name="Coulsen R."/>
            <person name="Davies R."/>
            <person name="Dyer P.S."/>
            <person name="Farman M."/>
            <person name="Fedorova N."/>
            <person name="Fedorova N."/>
            <person name="Feldblyum T.V."/>
            <person name="Fischer R."/>
            <person name="Fosker N."/>
            <person name="Fraser A."/>
            <person name="Garcia J.L."/>
            <person name="Garcia M.J."/>
            <person name="Goble A."/>
            <person name="Goldman G.H."/>
            <person name="Gomi K."/>
            <person name="Griffith-Jones S."/>
            <person name="Gwilliam R."/>
            <person name="Haas B."/>
            <person name="Haas H."/>
            <person name="Harris D."/>
            <person name="Horiuchi H."/>
            <person name="Huang J."/>
            <person name="Humphray S."/>
            <person name="Jimenez J."/>
            <person name="Keller N."/>
            <person name="Khouri H."/>
            <person name="Kitamoto K."/>
            <person name="Kobayashi T."/>
            <person name="Konzack S."/>
            <person name="Kulkarni R."/>
            <person name="Kumagai T."/>
            <person name="Lafon A."/>
            <person name="Latge J.P."/>
            <person name="Li W."/>
            <person name="Lord A."/>
            <person name="Lu C."/>
            <person name="Majoros W.H."/>
            <person name="May G.S."/>
            <person name="Miller B.L."/>
            <person name="Mohamoud Y."/>
            <person name="Molina M."/>
            <person name="Monod M."/>
            <person name="Mouyna I."/>
            <person name="Mulligan S."/>
            <person name="Murphy L."/>
            <person name="O'Neil S."/>
            <person name="Paulsen I."/>
            <person name="Penalva M.A."/>
            <person name="Pertea M."/>
            <person name="Price C."/>
            <person name="Pritchard B.L."/>
            <person name="Quail M.A."/>
            <person name="Rabbinowitsch E."/>
            <person name="Rawlins N."/>
            <person name="Rajandream M.A."/>
            <person name="Reichard U."/>
            <person name="Renauld H."/>
            <person name="Robson G.D."/>
            <person name="Rodriguez de Cordoba S."/>
            <person name="Rodriguez-Pena J.M."/>
            <person name="Ronning C.M."/>
            <person name="Rutter S."/>
            <person name="Salzberg S.L."/>
            <person name="Sanchez M."/>
            <person name="Sanchez-Ferrero J.C."/>
            <person name="Saunders D."/>
            <person name="Seeger K."/>
            <person name="Squares R."/>
            <person name="Squares S."/>
            <person name="Takeuchi M."/>
            <person name="Tekaia F."/>
            <person name="Turner G."/>
            <person name="Vazquez de Aldana C.R."/>
            <person name="Weidman J."/>
            <person name="White O."/>
            <person name="Woodward J."/>
            <person name="Yu J.H."/>
            <person name="Fraser C."/>
            <person name="Galagan J.E."/>
            <person name="Asai K."/>
            <person name="Machida M."/>
            <person name="Hall N."/>
            <person name="Barrell B."/>
            <person name="Denning D.W."/>
        </authorList>
    </citation>
    <scope>NUCLEOTIDE SEQUENCE [LARGE SCALE GENOMIC DNA]</scope>
    <source>
        <strain evidence="2 3">Af293</strain>
    </source>
</reference>
<evidence type="ECO:0000256" key="1">
    <source>
        <dbReference type="SAM" id="MobiDB-lite"/>
    </source>
</evidence>
<dbReference type="HOGENOM" id="CLU_2385757_0_0_1"/>
<sequence length="94" mass="10100">MNNASGGTHSKGTATTGGTTTQAAKTNLTTTAAKGRTATPSLDEETRKRLMVEGKCFHCFKPGHISPNYLEKQIKQLKVLEQPVPEEQGVSENN</sequence>
<keyword evidence="3" id="KW-1185">Reference proteome</keyword>
<dbReference type="RefSeq" id="XP_748728.1">
    <property type="nucleotide sequence ID" value="XM_743635.1"/>
</dbReference>
<dbReference type="AlphaFoldDB" id="Q4WEY7"/>
<organism evidence="2 3">
    <name type="scientific">Aspergillus fumigatus (strain ATCC MYA-4609 / CBS 101355 / FGSC A1100 / Af293)</name>
    <name type="common">Neosartorya fumigata</name>
    <dbReference type="NCBI Taxonomy" id="330879"/>
    <lineage>
        <taxon>Eukaryota</taxon>
        <taxon>Fungi</taxon>
        <taxon>Dikarya</taxon>
        <taxon>Ascomycota</taxon>
        <taxon>Pezizomycotina</taxon>
        <taxon>Eurotiomycetes</taxon>
        <taxon>Eurotiomycetidae</taxon>
        <taxon>Eurotiales</taxon>
        <taxon>Aspergillaceae</taxon>
        <taxon>Aspergillus</taxon>
        <taxon>Aspergillus subgen. Fumigati</taxon>
    </lineage>
</organism>
<evidence type="ECO:0000313" key="3">
    <source>
        <dbReference type="Proteomes" id="UP000002530"/>
    </source>
</evidence>
<protein>
    <submittedName>
        <fullName evidence="2">Uncharacterized protein</fullName>
    </submittedName>
</protein>